<reference evidence="1 2" key="1">
    <citation type="submission" date="2016-09" db="EMBL/GenBank/DDBJ databases">
        <title>Complete genome sequence of the Lysinibacillus sphaericus LMG 22257, a specie of Bacillus with ureolytic activity that can effectively biodeposit calcium carbonate.</title>
        <authorList>
            <person name="Yan W."/>
        </authorList>
    </citation>
    <scope>NUCLEOTIDE SEQUENCE [LARGE SCALE GENOMIC DNA]</scope>
    <source>
        <strain evidence="1 2">LMG 22257</strain>
    </source>
</reference>
<organism evidence="1 2">
    <name type="scientific">Sporosarcina ureilytica</name>
    <dbReference type="NCBI Taxonomy" id="298596"/>
    <lineage>
        <taxon>Bacteria</taxon>
        <taxon>Bacillati</taxon>
        <taxon>Bacillota</taxon>
        <taxon>Bacilli</taxon>
        <taxon>Bacillales</taxon>
        <taxon>Caryophanaceae</taxon>
        <taxon>Sporosarcina</taxon>
    </lineage>
</organism>
<dbReference type="Proteomes" id="UP000185746">
    <property type="component" value="Chromosome"/>
</dbReference>
<keyword evidence="2" id="KW-1185">Reference proteome</keyword>
<sequence length="204" mass="23435">MWHGPYERPTAHYDEQLKEIDEELCVLINKRKELSKNPGFPTDELIYEWVNQYAFQAEFLHALFRCLLEEEHYQPIIEPKGFIKNIPVLKSFEKDDVFFLVTFLRQFENATVVNVTMDRDSSGDLPGEFMHHPFLELEIIDESGTKYTVQNNGGGGSGGHTALAYVVSPTLPEDLGNIQLVFKKESTYFNKDDDGLEFSVKLGH</sequence>
<evidence type="ECO:0000313" key="2">
    <source>
        <dbReference type="Proteomes" id="UP000185746"/>
    </source>
</evidence>
<dbReference type="AlphaFoldDB" id="A0A1D8JGA8"/>
<evidence type="ECO:0000313" key="1">
    <source>
        <dbReference type="EMBL" id="AOV07737.1"/>
    </source>
</evidence>
<name>A0A1D8JGA8_9BACL</name>
<proteinExistence type="predicted"/>
<dbReference type="KEGG" id="surl:BI350_09470"/>
<accession>A0A1D8JGA8</accession>
<dbReference type="RefSeq" id="WP_075527875.1">
    <property type="nucleotide sequence ID" value="NZ_CP017560.1"/>
</dbReference>
<protein>
    <submittedName>
        <fullName evidence="1">Uncharacterized protein</fullName>
    </submittedName>
</protein>
<dbReference type="EMBL" id="CP017560">
    <property type="protein sequence ID" value="AOV07737.1"/>
    <property type="molecule type" value="Genomic_DNA"/>
</dbReference>
<gene>
    <name evidence="1" type="ORF">BI350_09470</name>
</gene>